<dbReference type="OrthoDB" id="5957398at2"/>
<dbReference type="Proteomes" id="UP000316093">
    <property type="component" value="Chromosome"/>
</dbReference>
<evidence type="ECO:0000313" key="3">
    <source>
        <dbReference type="Proteomes" id="UP000316093"/>
    </source>
</evidence>
<dbReference type="KEGG" id="lpy:FIV34_04720"/>
<keyword evidence="1" id="KW-0732">Signal</keyword>
<evidence type="ECO:0000313" key="2">
    <source>
        <dbReference type="EMBL" id="QDE38554.1"/>
    </source>
</evidence>
<name>A0A4Y5Z0F5_9GAMM</name>
<evidence type="ECO:0000256" key="1">
    <source>
        <dbReference type="SAM" id="SignalP"/>
    </source>
</evidence>
<evidence type="ECO:0008006" key="4">
    <source>
        <dbReference type="Google" id="ProtNLM"/>
    </source>
</evidence>
<feature type="signal peptide" evidence="1">
    <location>
        <begin position="1"/>
        <end position="21"/>
    </location>
</feature>
<proteinExistence type="predicted"/>
<dbReference type="AlphaFoldDB" id="A0A4Y5Z0F5"/>
<organism evidence="2 3">
    <name type="scientific">Luteibacter pinisoli</name>
    <dbReference type="NCBI Taxonomy" id="2589080"/>
    <lineage>
        <taxon>Bacteria</taxon>
        <taxon>Pseudomonadati</taxon>
        <taxon>Pseudomonadota</taxon>
        <taxon>Gammaproteobacteria</taxon>
        <taxon>Lysobacterales</taxon>
        <taxon>Rhodanobacteraceae</taxon>
        <taxon>Luteibacter</taxon>
    </lineage>
</organism>
<gene>
    <name evidence="2" type="ORF">FIV34_04720</name>
</gene>
<reference evidence="2 3" key="1">
    <citation type="submission" date="2019-06" db="EMBL/GenBank/DDBJ databases">
        <title>A complete genome sequence for Luteibacter pinisoli MAH-14.</title>
        <authorList>
            <person name="Baltrus D.A."/>
        </authorList>
    </citation>
    <scope>NUCLEOTIDE SEQUENCE [LARGE SCALE GENOMIC DNA]</scope>
    <source>
        <strain evidence="2 3">MAH-14</strain>
    </source>
</reference>
<dbReference type="EMBL" id="CP041046">
    <property type="protein sequence ID" value="QDE38554.1"/>
    <property type="molecule type" value="Genomic_DNA"/>
</dbReference>
<dbReference type="RefSeq" id="WP_139980181.1">
    <property type="nucleotide sequence ID" value="NZ_CP041046.1"/>
</dbReference>
<accession>A0A4Y5Z0F5</accession>
<sequence>MRNAFVLLPFVAFIGAAPVLAADGAITFSGVIREPTCLMAGTQPACLRPAPAETRPARLDVMARVPLFAYALTRDRAARWRVVDIIYR</sequence>
<keyword evidence="3" id="KW-1185">Reference proteome</keyword>
<feature type="chain" id="PRO_5021494123" description="Type 1 fimbrial protein" evidence="1">
    <location>
        <begin position="22"/>
        <end position="88"/>
    </location>
</feature>
<protein>
    <recommendedName>
        <fullName evidence="4">Type 1 fimbrial protein</fullName>
    </recommendedName>
</protein>